<reference evidence="3" key="1">
    <citation type="journal article" date="2019" name="Int. J. Syst. Evol. Microbiol.">
        <title>The Global Catalogue of Microorganisms (GCM) 10K type strain sequencing project: providing services to taxonomists for standard genome sequencing and annotation.</title>
        <authorList>
            <consortium name="The Broad Institute Genomics Platform"/>
            <consortium name="The Broad Institute Genome Sequencing Center for Infectious Disease"/>
            <person name="Wu L."/>
            <person name="Ma J."/>
        </authorList>
    </citation>
    <scope>NUCLEOTIDE SEQUENCE [LARGE SCALE GENOMIC DNA]</scope>
    <source>
        <strain evidence="3">JCM 17388</strain>
    </source>
</reference>
<dbReference type="InterPro" id="IPR013783">
    <property type="entry name" value="Ig-like_fold"/>
</dbReference>
<organism evidence="2 3">
    <name type="scientific">Streptosporangium oxazolinicum</name>
    <dbReference type="NCBI Taxonomy" id="909287"/>
    <lineage>
        <taxon>Bacteria</taxon>
        <taxon>Bacillati</taxon>
        <taxon>Actinomycetota</taxon>
        <taxon>Actinomycetes</taxon>
        <taxon>Streptosporangiales</taxon>
        <taxon>Streptosporangiaceae</taxon>
        <taxon>Streptosporangium</taxon>
    </lineage>
</organism>
<feature type="region of interest" description="Disordered" evidence="1">
    <location>
        <begin position="109"/>
        <end position="131"/>
    </location>
</feature>
<comment type="caution">
    <text evidence="2">The sequence shown here is derived from an EMBL/GenBank/DDBJ whole genome shotgun (WGS) entry which is preliminary data.</text>
</comment>
<sequence>MAGGSGRPVAKGSSSLSAHPLLGHFGVAVNRPLSGRITLANPTGETLAFKVTNPALLPAGITLDADGLLGGTSRVSGTWTVPVEACTASGGCTTGAVTITVTCECAASPPSSLPPSGTPCSDSGAGDVLTA</sequence>
<gene>
    <name evidence="2" type="ORF">GCM10022252_14100</name>
</gene>
<evidence type="ECO:0000313" key="3">
    <source>
        <dbReference type="Proteomes" id="UP001501251"/>
    </source>
</evidence>
<dbReference type="Proteomes" id="UP001501251">
    <property type="component" value="Unassembled WGS sequence"/>
</dbReference>
<proteinExistence type="predicted"/>
<accession>A0ABP8AIX4</accession>
<dbReference type="EMBL" id="BAABAQ010000002">
    <property type="protein sequence ID" value="GAA4184746.1"/>
    <property type="molecule type" value="Genomic_DNA"/>
</dbReference>
<dbReference type="Gene3D" id="2.60.40.10">
    <property type="entry name" value="Immunoglobulins"/>
    <property type="match status" value="1"/>
</dbReference>
<evidence type="ECO:0000256" key="1">
    <source>
        <dbReference type="SAM" id="MobiDB-lite"/>
    </source>
</evidence>
<dbReference type="Pfam" id="PF05345">
    <property type="entry name" value="He_PIG"/>
    <property type="match status" value="1"/>
</dbReference>
<keyword evidence="3" id="KW-1185">Reference proteome</keyword>
<evidence type="ECO:0000313" key="2">
    <source>
        <dbReference type="EMBL" id="GAA4184746.1"/>
    </source>
</evidence>
<name>A0ABP8AIX4_9ACTN</name>
<protein>
    <submittedName>
        <fullName evidence="2">Uncharacterized protein</fullName>
    </submittedName>
</protein>